<keyword evidence="2" id="KW-0560">Oxidoreductase</keyword>
<dbReference type="PANTHER" id="PTHR36437">
    <property type="entry name" value="GLYOXALASE/BLEOMYCIN RESISTANCE PROTEIN/DIOXYGENASE"/>
    <property type="match status" value="1"/>
</dbReference>
<dbReference type="InterPro" id="IPR004360">
    <property type="entry name" value="Glyas_Fos-R_dOase_dom"/>
</dbReference>
<evidence type="ECO:0000313" key="3">
    <source>
        <dbReference type="Proteomes" id="UP000005954"/>
    </source>
</evidence>
<dbReference type="Proteomes" id="UP000005954">
    <property type="component" value="Unassembled WGS sequence"/>
</dbReference>
<proteinExistence type="predicted"/>
<dbReference type="AlphaFoldDB" id="A3SHH9"/>
<dbReference type="PANTHER" id="PTHR36437:SF2">
    <property type="entry name" value="GLYOXALASE_BLEOMYCIN RESISTANCE PROTEIN_DIOXYGENASE"/>
    <property type="match status" value="1"/>
</dbReference>
<dbReference type="EMBL" id="AALY01000001">
    <property type="protein sequence ID" value="EAP76810.1"/>
    <property type="molecule type" value="Genomic_DNA"/>
</dbReference>
<protein>
    <submittedName>
        <fullName evidence="2">Glyoxalase/bleomycin resistance protein/dioxygenase</fullName>
    </submittedName>
</protein>
<comment type="caution">
    <text evidence="2">The sequence shown here is derived from an EMBL/GenBank/DDBJ whole genome shotgun (WGS) entry which is preliminary data.</text>
</comment>
<keyword evidence="3" id="KW-1185">Reference proteome</keyword>
<dbReference type="SUPFAM" id="SSF54593">
    <property type="entry name" value="Glyoxalase/Bleomycin resistance protein/Dihydroxybiphenyl dioxygenase"/>
    <property type="match status" value="1"/>
</dbReference>
<dbReference type="GO" id="GO:0051213">
    <property type="term" value="F:dioxygenase activity"/>
    <property type="evidence" value="ECO:0007669"/>
    <property type="project" value="UniProtKB-KW"/>
</dbReference>
<dbReference type="STRING" id="89187.ISM_00935"/>
<evidence type="ECO:0000259" key="1">
    <source>
        <dbReference type="PROSITE" id="PS51819"/>
    </source>
</evidence>
<keyword evidence="2" id="KW-0223">Dioxygenase</keyword>
<dbReference type="CDD" id="cd07263">
    <property type="entry name" value="VOC_like"/>
    <property type="match status" value="1"/>
</dbReference>
<dbReference type="Gene3D" id="3.10.180.10">
    <property type="entry name" value="2,3-Dihydroxybiphenyl 1,2-Dioxygenase, domain 1"/>
    <property type="match status" value="1"/>
</dbReference>
<dbReference type="PROSITE" id="PS51819">
    <property type="entry name" value="VOC"/>
    <property type="match status" value="1"/>
</dbReference>
<dbReference type="HOGENOM" id="CLU_046006_10_0_5"/>
<gene>
    <name evidence="2" type="ORF">ISM_00935</name>
</gene>
<name>A3SHH9_ROSNI</name>
<feature type="domain" description="VOC" evidence="1">
    <location>
        <begin position="18"/>
        <end position="144"/>
    </location>
</feature>
<accession>A3SHH9</accession>
<reference evidence="2 3" key="1">
    <citation type="submission" date="2005-12" db="EMBL/GenBank/DDBJ databases">
        <authorList>
            <person name="Moran M.A."/>
            <person name="Ferriera S."/>
            <person name="Johnson J."/>
            <person name="Kravitz S."/>
            <person name="Halpern A."/>
            <person name="Remington K."/>
            <person name="Beeson K."/>
            <person name="Tran B."/>
            <person name="Rogers Y.-H."/>
            <person name="Friedman R."/>
            <person name="Venter J.C."/>
        </authorList>
    </citation>
    <scope>NUCLEOTIDE SEQUENCE [LARGE SCALE GENOMIC DNA]</scope>
    <source>
        <strain evidence="3">ATCC BAA-591 / DSM 15170 / ISM</strain>
    </source>
</reference>
<sequence>MATADRANGQCGGEDRAMKIYITSIFVEDQAKAQAFYCGKLGFEVKHDVPLGGHRWLTLVSKDQPDGPELLLEPSDHPAVKPYTQALVADGIPAHSFQVEDLDAECQALKERGVVFVQEPMDAGPVRMAVFDDSCGNLIQLIQTVGPGGV</sequence>
<dbReference type="InterPro" id="IPR029068">
    <property type="entry name" value="Glyas_Bleomycin-R_OHBP_Dase"/>
</dbReference>
<dbReference type="eggNOG" id="COG0346">
    <property type="taxonomic scope" value="Bacteria"/>
</dbReference>
<dbReference type="InterPro" id="IPR037523">
    <property type="entry name" value="VOC_core"/>
</dbReference>
<dbReference type="Pfam" id="PF00903">
    <property type="entry name" value="Glyoxalase"/>
    <property type="match status" value="1"/>
</dbReference>
<organism evidence="2 3">
    <name type="scientific">Roseovarius nubinhibens (strain ATCC BAA-591 / DSM 15170 / ISM)</name>
    <dbReference type="NCBI Taxonomy" id="89187"/>
    <lineage>
        <taxon>Bacteria</taxon>
        <taxon>Pseudomonadati</taxon>
        <taxon>Pseudomonadota</taxon>
        <taxon>Alphaproteobacteria</taxon>
        <taxon>Rhodobacterales</taxon>
        <taxon>Roseobacteraceae</taxon>
        <taxon>Roseovarius</taxon>
    </lineage>
</organism>
<evidence type="ECO:0000313" key="2">
    <source>
        <dbReference type="EMBL" id="EAP76810.1"/>
    </source>
</evidence>